<organism evidence="2 3">
    <name type="scientific">Apostasia shenzhenica</name>
    <dbReference type="NCBI Taxonomy" id="1088818"/>
    <lineage>
        <taxon>Eukaryota</taxon>
        <taxon>Viridiplantae</taxon>
        <taxon>Streptophyta</taxon>
        <taxon>Embryophyta</taxon>
        <taxon>Tracheophyta</taxon>
        <taxon>Spermatophyta</taxon>
        <taxon>Magnoliopsida</taxon>
        <taxon>Liliopsida</taxon>
        <taxon>Asparagales</taxon>
        <taxon>Orchidaceae</taxon>
        <taxon>Apostasioideae</taxon>
        <taxon>Apostasia</taxon>
    </lineage>
</organism>
<dbReference type="AlphaFoldDB" id="A0A2H9ZR12"/>
<keyword evidence="3" id="KW-1185">Reference proteome</keyword>
<evidence type="ECO:0000256" key="1">
    <source>
        <dbReference type="SAM" id="SignalP"/>
    </source>
</evidence>
<evidence type="ECO:0000313" key="3">
    <source>
        <dbReference type="Proteomes" id="UP000236161"/>
    </source>
</evidence>
<proteinExistence type="predicted"/>
<dbReference type="EMBL" id="KZ454830">
    <property type="protein sequence ID" value="PKA45726.1"/>
    <property type="molecule type" value="Genomic_DNA"/>
</dbReference>
<gene>
    <name evidence="2" type="ORF">AXF42_Ash011067</name>
</gene>
<feature type="signal peptide" evidence="1">
    <location>
        <begin position="1"/>
        <end position="23"/>
    </location>
</feature>
<reference evidence="2 3" key="1">
    <citation type="journal article" date="2017" name="Nature">
        <title>The Apostasia genome and the evolution of orchids.</title>
        <authorList>
            <person name="Zhang G.Q."/>
            <person name="Liu K.W."/>
            <person name="Li Z."/>
            <person name="Lohaus R."/>
            <person name="Hsiao Y.Y."/>
            <person name="Niu S.C."/>
            <person name="Wang J.Y."/>
            <person name="Lin Y.C."/>
            <person name="Xu Q."/>
            <person name="Chen L.J."/>
            <person name="Yoshida K."/>
            <person name="Fujiwara S."/>
            <person name="Wang Z.W."/>
            <person name="Zhang Y.Q."/>
            <person name="Mitsuda N."/>
            <person name="Wang M."/>
            <person name="Liu G.H."/>
            <person name="Pecoraro L."/>
            <person name="Huang H.X."/>
            <person name="Xiao X.J."/>
            <person name="Lin M."/>
            <person name="Wu X.Y."/>
            <person name="Wu W.L."/>
            <person name="Chen Y.Y."/>
            <person name="Chang S.B."/>
            <person name="Sakamoto S."/>
            <person name="Ohme-Takagi M."/>
            <person name="Yagi M."/>
            <person name="Zeng S.J."/>
            <person name="Shen C.Y."/>
            <person name="Yeh C.M."/>
            <person name="Luo Y.B."/>
            <person name="Tsai W.C."/>
            <person name="Van de Peer Y."/>
            <person name="Liu Z.J."/>
        </authorList>
    </citation>
    <scope>NUCLEOTIDE SEQUENCE [LARGE SCALE GENOMIC DNA]</scope>
    <source>
        <strain evidence="3">cv. Shenzhen</strain>
        <tissue evidence="2">Stem</tissue>
    </source>
</reference>
<dbReference type="Proteomes" id="UP000236161">
    <property type="component" value="Unassembled WGS sequence"/>
</dbReference>
<accession>A0A2H9ZR12</accession>
<sequence length="170" mass="19666">MASLCRLLLLLLLLLLLFNVVTMTTIVPQPTPEIKPIGPWNRLPHSDGIHREVSERHACNVMVECYNHENENPFEYAEISFPTSLNLLSQGMEAYTRKIWIHGRWVRQYRAIFYATMRQGGILTAVVYVRMLLAVHIDSRLSYNLNNVIDGTVFYKVTIVRPLQPGEHLY</sequence>
<evidence type="ECO:0000313" key="2">
    <source>
        <dbReference type="EMBL" id="PKA45726.1"/>
    </source>
</evidence>
<protein>
    <submittedName>
        <fullName evidence="2">Uncharacterized protein</fullName>
    </submittedName>
</protein>
<keyword evidence="1" id="KW-0732">Signal</keyword>
<name>A0A2H9ZR12_9ASPA</name>
<feature type="chain" id="PRO_5014137469" evidence="1">
    <location>
        <begin position="24"/>
        <end position="170"/>
    </location>
</feature>